<protein>
    <submittedName>
        <fullName evidence="5">Pentatricopeptide repeat-containing protein</fullName>
    </submittedName>
</protein>
<sequence>MRLGHVAHAQQLFDQMPKRTISSYNTMLSGYVFNSQFAHAVSLFSSMTSRDVISFNTMLQCHVSSGDIRIARTLFDEMPEKDKVSYNTMISAYARHGLVDQAKELFDRTPVKNNISWNGLLAAYVQNGRFELAKELFESKPNWDVVSWNAIIGGYVQRNQMDDALKLFDKMPEKDNVSWNTMISGYAQNGNMAEARRLLDVMPVEKDVFTWTAVVSGYAKNGNVGLSEEALHLFIEMSRMGIKANRSAFACVLSTCADMATLECGSQLHAQLFQTGYGMGYFVGNALLALYFKCGSIEDAHKAFDEMPEKDTASWNTMISGYARHGFGLKAWEIFERMKQTQIRPDDITLVGVLSACSHTGLVDKGISLFHSMDQVYGITPKPAHYTCVIDLLGRAGRLKEARALIEKMPFEPDPTTWGALLGASRVHREPEIGKWAAEKILELEPNNAGMYVLLSNIYASYGKWSDVQKTRVLMEGRRVRKVPGFSWIEVNNKVHLFSVGDSSHPEKKRIYRFLEELDLKMKKAGYVSATEMVLHDIEEEEKVHMLRYHSERLAVAFGILNVPFGRPIRVIKNLRVCEDCHNAIKYIAKIENRLIILRDSNRFHHFSDGSCSCGDYW</sequence>
<evidence type="ECO:0000259" key="4">
    <source>
        <dbReference type="Pfam" id="PF14432"/>
    </source>
</evidence>
<evidence type="ECO:0000256" key="1">
    <source>
        <dbReference type="ARBA" id="ARBA00022737"/>
    </source>
</evidence>
<comment type="caution">
    <text evidence="5">The sequence shown here is derived from an EMBL/GenBank/DDBJ whole genome shotgun (WGS) entry which is preliminary data.</text>
</comment>
<dbReference type="PROSITE" id="PS51375">
    <property type="entry name" value="PPR"/>
    <property type="match status" value="5"/>
</dbReference>
<dbReference type="FunFam" id="1.25.40.10:FF:000031">
    <property type="entry name" value="Pentatricopeptide repeat-containing protein mitochondrial"/>
    <property type="match status" value="1"/>
</dbReference>
<dbReference type="InterPro" id="IPR032867">
    <property type="entry name" value="DYW_dom"/>
</dbReference>
<dbReference type="AlphaFoldDB" id="A0A833RLL3"/>
<reference evidence="5" key="1">
    <citation type="submission" date="2020-01" db="EMBL/GenBank/DDBJ databases">
        <title>Genome sequence of Kobresia littledalei, the first chromosome-level genome in the family Cyperaceae.</title>
        <authorList>
            <person name="Qu G."/>
        </authorList>
    </citation>
    <scope>NUCLEOTIDE SEQUENCE</scope>
    <source>
        <strain evidence="5">C.B.Clarke</strain>
        <tissue evidence="5">Leaf</tissue>
    </source>
</reference>
<dbReference type="GO" id="GO:0003723">
    <property type="term" value="F:RNA binding"/>
    <property type="evidence" value="ECO:0007669"/>
    <property type="project" value="InterPro"/>
</dbReference>
<dbReference type="GO" id="GO:0008270">
    <property type="term" value="F:zinc ion binding"/>
    <property type="evidence" value="ECO:0007669"/>
    <property type="project" value="InterPro"/>
</dbReference>
<accession>A0A833RLL3</accession>
<evidence type="ECO:0000256" key="3">
    <source>
        <dbReference type="PROSITE-ProRule" id="PRU00708"/>
    </source>
</evidence>
<dbReference type="Pfam" id="PF01535">
    <property type="entry name" value="PPR"/>
    <property type="match status" value="8"/>
</dbReference>
<feature type="repeat" description="PPR" evidence="3">
    <location>
        <begin position="144"/>
        <end position="178"/>
    </location>
</feature>
<keyword evidence="1" id="KW-0677">Repeat</keyword>
<dbReference type="NCBIfam" id="TIGR00756">
    <property type="entry name" value="PPR"/>
    <property type="match status" value="10"/>
</dbReference>
<keyword evidence="6" id="KW-1185">Reference proteome</keyword>
<gene>
    <name evidence="5" type="ORF">FCM35_KLT00746</name>
</gene>
<evidence type="ECO:0000313" key="6">
    <source>
        <dbReference type="Proteomes" id="UP000623129"/>
    </source>
</evidence>
<dbReference type="Pfam" id="PF20431">
    <property type="entry name" value="E_motif"/>
    <property type="match status" value="1"/>
</dbReference>
<dbReference type="FunFam" id="1.25.40.10:FF:000393">
    <property type="entry name" value="Pentatricopeptide repeat-containing protein At1g20230"/>
    <property type="match status" value="1"/>
</dbReference>
<dbReference type="GO" id="GO:0009451">
    <property type="term" value="P:RNA modification"/>
    <property type="evidence" value="ECO:0007669"/>
    <property type="project" value="InterPro"/>
</dbReference>
<organism evidence="5 6">
    <name type="scientific">Carex littledalei</name>
    <dbReference type="NCBI Taxonomy" id="544730"/>
    <lineage>
        <taxon>Eukaryota</taxon>
        <taxon>Viridiplantae</taxon>
        <taxon>Streptophyta</taxon>
        <taxon>Embryophyta</taxon>
        <taxon>Tracheophyta</taxon>
        <taxon>Spermatophyta</taxon>
        <taxon>Magnoliopsida</taxon>
        <taxon>Liliopsida</taxon>
        <taxon>Poales</taxon>
        <taxon>Cyperaceae</taxon>
        <taxon>Cyperoideae</taxon>
        <taxon>Cariceae</taxon>
        <taxon>Carex</taxon>
        <taxon>Carex subgen. Euthyceras</taxon>
    </lineage>
</organism>
<dbReference type="FunFam" id="1.25.40.10:FF:000366">
    <property type="entry name" value="Pentatricopeptide (PPR) repeat-containing protein"/>
    <property type="match status" value="1"/>
</dbReference>
<dbReference type="InterPro" id="IPR011990">
    <property type="entry name" value="TPR-like_helical_dom_sf"/>
</dbReference>
<dbReference type="Proteomes" id="UP000623129">
    <property type="component" value="Unassembled WGS sequence"/>
</dbReference>
<dbReference type="InterPro" id="IPR002885">
    <property type="entry name" value="PPR_rpt"/>
</dbReference>
<name>A0A833RLL3_9POAL</name>
<evidence type="ECO:0000256" key="2">
    <source>
        <dbReference type="ARBA" id="ARBA00022946"/>
    </source>
</evidence>
<feature type="repeat" description="PPR" evidence="3">
    <location>
        <begin position="311"/>
        <end position="345"/>
    </location>
</feature>
<dbReference type="Gene3D" id="1.25.40.10">
    <property type="entry name" value="Tetratricopeptide repeat domain"/>
    <property type="match status" value="4"/>
</dbReference>
<feature type="domain" description="DYW" evidence="4">
    <location>
        <begin position="526"/>
        <end position="618"/>
    </location>
</feature>
<feature type="repeat" description="PPR" evidence="3">
    <location>
        <begin position="51"/>
        <end position="81"/>
    </location>
</feature>
<feature type="repeat" description="PPR" evidence="3">
    <location>
        <begin position="82"/>
        <end position="116"/>
    </location>
</feature>
<dbReference type="OrthoDB" id="185373at2759"/>
<dbReference type="PANTHER" id="PTHR47926:SF433">
    <property type="entry name" value="PENTATRICOPEPTIDE REPEAT-CONTAINING PROTEIN"/>
    <property type="match status" value="1"/>
</dbReference>
<feature type="repeat" description="PPR" evidence="3">
    <location>
        <begin position="207"/>
        <end position="244"/>
    </location>
</feature>
<dbReference type="InterPro" id="IPR046848">
    <property type="entry name" value="E_motif"/>
</dbReference>
<dbReference type="SUPFAM" id="SSF48452">
    <property type="entry name" value="TPR-like"/>
    <property type="match status" value="1"/>
</dbReference>
<dbReference type="PANTHER" id="PTHR47926">
    <property type="entry name" value="PENTATRICOPEPTIDE REPEAT-CONTAINING PROTEIN"/>
    <property type="match status" value="1"/>
</dbReference>
<dbReference type="EMBL" id="SWLB01000001">
    <property type="protein sequence ID" value="KAF3342108.1"/>
    <property type="molecule type" value="Genomic_DNA"/>
</dbReference>
<dbReference type="Pfam" id="PF13041">
    <property type="entry name" value="PPR_2"/>
    <property type="match status" value="2"/>
</dbReference>
<dbReference type="Pfam" id="PF14432">
    <property type="entry name" value="DYW_deaminase"/>
    <property type="match status" value="1"/>
</dbReference>
<evidence type="ECO:0000313" key="5">
    <source>
        <dbReference type="EMBL" id="KAF3342108.1"/>
    </source>
</evidence>
<dbReference type="InterPro" id="IPR046960">
    <property type="entry name" value="PPR_At4g14850-like_plant"/>
</dbReference>
<proteinExistence type="predicted"/>
<keyword evidence="2" id="KW-0809">Transit peptide</keyword>